<evidence type="ECO:0000256" key="6">
    <source>
        <dbReference type="SAM" id="Phobius"/>
    </source>
</evidence>
<accession>A0AAN6I9K0</accession>
<evidence type="ECO:0000256" key="3">
    <source>
        <dbReference type="ARBA" id="ARBA00022692"/>
    </source>
</evidence>
<comment type="caution">
    <text evidence="7">The sequence shown here is derived from an EMBL/GenBank/DDBJ whole genome shotgun (WGS) entry which is preliminary data.</text>
</comment>
<reference evidence="7" key="1">
    <citation type="journal article" date="2022" name="bioRxiv">
        <title>Deciphering the potential niche of two novel black yeast fungi from a biological soil crust based on their genomes, phenotypes, and melanin regulation.</title>
        <authorList>
            <consortium name="DOE Joint Genome Institute"/>
            <person name="Carr E.C."/>
            <person name="Barton Q."/>
            <person name="Grambo S."/>
            <person name="Sullivan M."/>
            <person name="Renfro C.M."/>
            <person name="Kuo A."/>
            <person name="Pangilinan J."/>
            <person name="Lipzen A."/>
            <person name="Keymanesh K."/>
            <person name="Savage E."/>
            <person name="Barry K."/>
            <person name="Grigoriev I.V."/>
            <person name="Riekhof W.R."/>
            <person name="Harris S.S."/>
        </authorList>
    </citation>
    <scope>NUCLEOTIDE SEQUENCE</scope>
    <source>
        <strain evidence="7">JF 03-4F</strain>
    </source>
</reference>
<feature type="transmembrane region" description="Helical" evidence="6">
    <location>
        <begin position="204"/>
        <end position="223"/>
    </location>
</feature>
<keyword evidence="3 6" id="KW-0812">Transmembrane</keyword>
<gene>
    <name evidence="7" type="ORF">EDD36DRAFT_482686</name>
</gene>
<proteinExistence type="inferred from homology"/>
<dbReference type="InterPro" id="IPR001248">
    <property type="entry name" value="Pur-cyt_permease"/>
</dbReference>
<feature type="transmembrane region" description="Helical" evidence="6">
    <location>
        <begin position="253"/>
        <end position="271"/>
    </location>
</feature>
<organism evidence="7 8">
    <name type="scientific">Exophiala viscosa</name>
    <dbReference type="NCBI Taxonomy" id="2486360"/>
    <lineage>
        <taxon>Eukaryota</taxon>
        <taxon>Fungi</taxon>
        <taxon>Dikarya</taxon>
        <taxon>Ascomycota</taxon>
        <taxon>Pezizomycotina</taxon>
        <taxon>Eurotiomycetes</taxon>
        <taxon>Chaetothyriomycetidae</taxon>
        <taxon>Chaetothyriales</taxon>
        <taxon>Herpotrichiellaceae</taxon>
        <taxon>Exophiala</taxon>
    </lineage>
</organism>
<feature type="transmembrane region" description="Helical" evidence="6">
    <location>
        <begin position="107"/>
        <end position="129"/>
    </location>
</feature>
<evidence type="ECO:0000256" key="1">
    <source>
        <dbReference type="ARBA" id="ARBA00004141"/>
    </source>
</evidence>
<evidence type="ECO:0000256" key="5">
    <source>
        <dbReference type="ARBA" id="ARBA00023136"/>
    </source>
</evidence>
<dbReference type="PANTHER" id="PTHR30618:SF0">
    <property type="entry name" value="PURINE-URACIL PERMEASE NCS1"/>
    <property type="match status" value="1"/>
</dbReference>
<dbReference type="PANTHER" id="PTHR30618">
    <property type="entry name" value="NCS1 FAMILY PURINE/PYRIMIDINE TRANSPORTER"/>
    <property type="match status" value="1"/>
</dbReference>
<evidence type="ECO:0000256" key="4">
    <source>
        <dbReference type="ARBA" id="ARBA00022989"/>
    </source>
</evidence>
<dbReference type="Pfam" id="PF02133">
    <property type="entry name" value="Transp_cyt_pur"/>
    <property type="match status" value="1"/>
</dbReference>
<dbReference type="EMBL" id="MU404362">
    <property type="protein sequence ID" value="KAI1608890.1"/>
    <property type="molecule type" value="Genomic_DNA"/>
</dbReference>
<dbReference type="Gene3D" id="1.10.4160.10">
    <property type="entry name" value="Hydantoin permease"/>
    <property type="match status" value="1"/>
</dbReference>
<dbReference type="GO" id="GO:0015205">
    <property type="term" value="F:nucleobase transmembrane transporter activity"/>
    <property type="evidence" value="ECO:0007669"/>
    <property type="project" value="TreeGrafter"/>
</dbReference>
<dbReference type="GO" id="GO:0005886">
    <property type="term" value="C:plasma membrane"/>
    <property type="evidence" value="ECO:0007669"/>
    <property type="project" value="TreeGrafter"/>
</dbReference>
<evidence type="ECO:0000313" key="7">
    <source>
        <dbReference type="EMBL" id="KAI1608890.1"/>
    </source>
</evidence>
<comment type="similarity">
    <text evidence="2">Belongs to the purine-cytosine permease (2.A.39) family.</text>
</comment>
<name>A0AAN6I9K0_9EURO</name>
<dbReference type="Proteomes" id="UP001203852">
    <property type="component" value="Unassembled WGS sequence"/>
</dbReference>
<keyword evidence="4 6" id="KW-1133">Transmembrane helix</keyword>
<evidence type="ECO:0000256" key="2">
    <source>
        <dbReference type="ARBA" id="ARBA00008974"/>
    </source>
</evidence>
<protein>
    <submittedName>
        <fullName evidence="7">Permease for cytosine/purines, uracil, thiamine, allantoin-domain-containing protein</fullName>
    </submittedName>
</protein>
<keyword evidence="8" id="KW-1185">Reference proteome</keyword>
<sequence>MGRRETFWGIPLPNLQQWKENFITVKNTKGFKNKLHVSHEMVKLDTDGSIFANGTSWANKDLDPVPPEQRKWRAWDFMTYWASDQFTIATWEFGSSMVAQGFTLREIVPLTFCGMFLTGVVCGLSGHVATTYRIGFPLSARLSWGMRFGWFPVLLRSFIALMWLGILNVSLAQCFHQMIRAVWPSFDDIPNALPADAGITSADLLYYFILLMIQTPLTLIPIYKLYYSTIRLLWDDDLGHGNESAKAWARVKAFGYAIISASVFWGLNFVFSPSYSLSGPAVHPDDVVDWVTRNRIGDLDEDSVDGTVVDTPEKVAEFPPKHQIAVSLPEQEKQV</sequence>
<feature type="transmembrane region" description="Helical" evidence="6">
    <location>
        <begin position="149"/>
        <end position="171"/>
    </location>
</feature>
<comment type="subcellular location">
    <subcellularLocation>
        <location evidence="1">Membrane</location>
        <topology evidence="1">Multi-pass membrane protein</topology>
    </subcellularLocation>
</comment>
<evidence type="ECO:0000313" key="8">
    <source>
        <dbReference type="Proteomes" id="UP001203852"/>
    </source>
</evidence>
<dbReference type="AlphaFoldDB" id="A0AAN6I9K0"/>
<dbReference type="InterPro" id="IPR045225">
    <property type="entry name" value="Uracil/uridine/allantoin_perm"/>
</dbReference>
<keyword evidence="5 6" id="KW-0472">Membrane</keyword>